<feature type="compositionally biased region" description="Low complexity" evidence="1">
    <location>
        <begin position="59"/>
        <end position="69"/>
    </location>
</feature>
<dbReference type="HOGENOM" id="CLU_2102513_0_0_1"/>
<proteinExistence type="predicted"/>
<protein>
    <submittedName>
        <fullName evidence="2">Uncharacterized protein</fullName>
    </submittedName>
</protein>
<evidence type="ECO:0000313" key="2">
    <source>
        <dbReference type="Ensembl" id="ENSMPUP00000012931.1"/>
    </source>
</evidence>
<evidence type="ECO:0000256" key="1">
    <source>
        <dbReference type="SAM" id="MobiDB-lite"/>
    </source>
</evidence>
<accession>M3YNM4</accession>
<dbReference type="EMBL" id="AEYP01092619">
    <property type="status" value="NOT_ANNOTATED_CDS"/>
    <property type="molecule type" value="Genomic_DNA"/>
</dbReference>
<name>M3YNM4_MUSPF</name>
<dbReference type="EMBL" id="AEYP01092617">
    <property type="status" value="NOT_ANNOTATED_CDS"/>
    <property type="molecule type" value="Genomic_DNA"/>
</dbReference>
<dbReference type="AlphaFoldDB" id="M3YNM4"/>
<dbReference type="Ensembl" id="ENSMPUT00000013140.1">
    <property type="protein sequence ID" value="ENSMPUP00000012931.1"/>
    <property type="gene ID" value="ENSMPUG00000013030.1"/>
</dbReference>
<reference evidence="2" key="1">
    <citation type="submission" date="2024-06" db="UniProtKB">
        <authorList>
            <consortium name="Ensembl"/>
        </authorList>
    </citation>
    <scope>IDENTIFICATION</scope>
</reference>
<dbReference type="EMBL" id="AEYP01092618">
    <property type="status" value="NOT_ANNOTATED_CDS"/>
    <property type="molecule type" value="Genomic_DNA"/>
</dbReference>
<organism evidence="2">
    <name type="scientific">Mustela putorius furo</name>
    <name type="common">European domestic ferret</name>
    <name type="synonym">Mustela furo</name>
    <dbReference type="NCBI Taxonomy" id="9669"/>
    <lineage>
        <taxon>Eukaryota</taxon>
        <taxon>Metazoa</taxon>
        <taxon>Chordata</taxon>
        <taxon>Craniata</taxon>
        <taxon>Vertebrata</taxon>
        <taxon>Euteleostomi</taxon>
        <taxon>Mammalia</taxon>
        <taxon>Eutheria</taxon>
        <taxon>Laurasiatheria</taxon>
        <taxon>Carnivora</taxon>
        <taxon>Caniformia</taxon>
        <taxon>Musteloidea</taxon>
        <taxon>Mustelidae</taxon>
        <taxon>Mustelinae</taxon>
        <taxon>Mustela</taxon>
    </lineage>
</organism>
<dbReference type="InParanoid" id="M3YNM4"/>
<sequence length="116" mass="11861">NIWAPDAAGVFNGSDRSGRALEDGNENGGLPISGLKEQRARDPSPQCALREKRSITPVSLASSPASSSPGLCPNVSVSGTQPHVESPNPADSCLQRRKVSLPGSATCGVRAQGAVV</sequence>
<feature type="region of interest" description="Disordered" evidence="1">
    <location>
        <begin position="1"/>
        <end position="92"/>
    </location>
</feature>